<dbReference type="Pfam" id="PF00668">
    <property type="entry name" value="Condensation"/>
    <property type="match status" value="4"/>
</dbReference>
<dbReference type="STRING" id="578458.D8PSX8"/>
<dbReference type="InterPro" id="IPR023213">
    <property type="entry name" value="CAT-like_dom_sf"/>
</dbReference>
<dbReference type="InterPro" id="IPR045851">
    <property type="entry name" value="AMP-bd_C_sf"/>
</dbReference>
<evidence type="ECO:0000256" key="3">
    <source>
        <dbReference type="ARBA" id="ARBA00022553"/>
    </source>
</evidence>
<dbReference type="InterPro" id="IPR000873">
    <property type="entry name" value="AMP-dep_synth/lig_dom"/>
</dbReference>
<feature type="domain" description="Carrier" evidence="6">
    <location>
        <begin position="2661"/>
        <end position="2737"/>
    </location>
</feature>
<dbReference type="NCBIfam" id="TIGR01733">
    <property type="entry name" value="AA-adenyl-dom"/>
    <property type="match status" value="1"/>
</dbReference>
<dbReference type="GO" id="GO:0016874">
    <property type="term" value="F:ligase activity"/>
    <property type="evidence" value="ECO:0007669"/>
    <property type="project" value="UniProtKB-KW"/>
</dbReference>
<dbReference type="InterPro" id="IPR020845">
    <property type="entry name" value="AMP-binding_CS"/>
</dbReference>
<evidence type="ECO:0000256" key="1">
    <source>
        <dbReference type="ARBA" id="ARBA00004924"/>
    </source>
</evidence>
<dbReference type="Pfam" id="PF00501">
    <property type="entry name" value="AMP-binding"/>
    <property type="match status" value="4"/>
</dbReference>
<dbReference type="InterPro" id="IPR009081">
    <property type="entry name" value="PP-bd_ACP"/>
</dbReference>
<reference evidence="7 8" key="1">
    <citation type="journal article" date="2010" name="Nat. Biotechnol.">
        <title>Genome sequence of the model mushroom Schizophyllum commune.</title>
        <authorList>
            <person name="Ohm R.A."/>
            <person name="de Jong J.F."/>
            <person name="Lugones L.G."/>
            <person name="Aerts A."/>
            <person name="Kothe E."/>
            <person name="Stajich J.E."/>
            <person name="de Vries R.P."/>
            <person name="Record E."/>
            <person name="Levasseur A."/>
            <person name="Baker S.E."/>
            <person name="Bartholomew K.A."/>
            <person name="Coutinho P.M."/>
            <person name="Erdmann S."/>
            <person name="Fowler T.J."/>
            <person name="Gathman A.C."/>
            <person name="Lombard V."/>
            <person name="Henrissat B."/>
            <person name="Knabe N."/>
            <person name="Kuees U."/>
            <person name="Lilly W.W."/>
            <person name="Lindquist E."/>
            <person name="Lucas S."/>
            <person name="Magnuson J.K."/>
            <person name="Piumi F."/>
            <person name="Raudaskoski M."/>
            <person name="Salamov A."/>
            <person name="Schmutz J."/>
            <person name="Schwarze F.W.M.R."/>
            <person name="vanKuyk P.A."/>
            <person name="Horton J.S."/>
            <person name="Grigoriev I.V."/>
            <person name="Woesten H.A.B."/>
        </authorList>
    </citation>
    <scope>NUCLEOTIDE SEQUENCE [LARGE SCALE GENOMIC DNA]</scope>
    <source>
        <strain evidence="8">H4-8 / FGSC 9210</strain>
    </source>
</reference>
<dbReference type="NCBIfam" id="NF003417">
    <property type="entry name" value="PRK04813.1"/>
    <property type="match status" value="5"/>
</dbReference>
<dbReference type="InterPro" id="IPR042099">
    <property type="entry name" value="ANL_N_sf"/>
</dbReference>
<dbReference type="Gene3D" id="1.10.1200.10">
    <property type="entry name" value="ACP-like"/>
    <property type="match status" value="4"/>
</dbReference>
<keyword evidence="2" id="KW-0596">Phosphopantetheine</keyword>
<dbReference type="SMART" id="SM00823">
    <property type="entry name" value="PKS_PP"/>
    <property type="match status" value="5"/>
</dbReference>
<keyword evidence="8" id="KW-1185">Reference proteome</keyword>
<name>D8PSX8_SCHCM</name>
<dbReference type="InterPro" id="IPR036736">
    <property type="entry name" value="ACP-like_sf"/>
</dbReference>
<dbReference type="OMA" id="ITMIGEK"/>
<dbReference type="GO" id="GO:0031177">
    <property type="term" value="F:phosphopantetheine binding"/>
    <property type="evidence" value="ECO:0007669"/>
    <property type="project" value="InterPro"/>
</dbReference>
<dbReference type="eggNOG" id="KOG1178">
    <property type="taxonomic scope" value="Eukaryota"/>
</dbReference>
<comment type="pathway">
    <text evidence="1">Siderophore biosynthesis.</text>
</comment>
<accession>D8PSX8</accession>
<dbReference type="PROSITE" id="PS00012">
    <property type="entry name" value="PHOSPHOPANTETHEINE"/>
    <property type="match status" value="2"/>
</dbReference>
<feature type="domain" description="Carrier" evidence="6">
    <location>
        <begin position="4611"/>
        <end position="4687"/>
    </location>
</feature>
<dbReference type="FunFam" id="3.30.300.30:FF:000015">
    <property type="entry name" value="Nonribosomal peptide synthase SidD"/>
    <property type="match status" value="1"/>
</dbReference>
<dbReference type="PANTHER" id="PTHR45527">
    <property type="entry name" value="NONRIBOSOMAL PEPTIDE SYNTHETASE"/>
    <property type="match status" value="1"/>
</dbReference>
<feature type="domain" description="Carrier" evidence="6">
    <location>
        <begin position="4063"/>
        <end position="4136"/>
    </location>
</feature>
<dbReference type="CDD" id="cd05930">
    <property type="entry name" value="A_NRPS"/>
    <property type="match status" value="2"/>
</dbReference>
<dbReference type="Pfam" id="PF00550">
    <property type="entry name" value="PP-binding"/>
    <property type="match status" value="5"/>
</dbReference>
<dbReference type="SUPFAM" id="SSF47336">
    <property type="entry name" value="ACP-like"/>
    <property type="match status" value="5"/>
</dbReference>
<dbReference type="GO" id="GO:0043041">
    <property type="term" value="P:amino acid activation for nonribosomal peptide biosynthetic process"/>
    <property type="evidence" value="ECO:0007669"/>
    <property type="project" value="TreeGrafter"/>
</dbReference>
<dbReference type="InterPro" id="IPR006162">
    <property type="entry name" value="Ppantetheine_attach_site"/>
</dbReference>
<evidence type="ECO:0000256" key="2">
    <source>
        <dbReference type="ARBA" id="ARBA00022450"/>
    </source>
</evidence>
<dbReference type="PROSITE" id="PS00455">
    <property type="entry name" value="AMP_BINDING"/>
    <property type="match status" value="3"/>
</dbReference>
<protein>
    <recommendedName>
        <fullName evidence="6">Carrier domain-containing protein</fullName>
    </recommendedName>
</protein>
<dbReference type="FunFam" id="3.40.50.12780:FF:000024">
    <property type="entry name" value="Nonribosomal siderophore peptide synthase SidC"/>
    <property type="match status" value="1"/>
</dbReference>
<dbReference type="InterPro" id="IPR010071">
    <property type="entry name" value="AA_adenyl_dom"/>
</dbReference>
<dbReference type="Gene3D" id="3.40.50.12780">
    <property type="entry name" value="N-terminal domain of ligase-like"/>
    <property type="match status" value="4"/>
</dbReference>
<gene>
    <name evidence="7" type="ORF">SCHCODRAFT_256202</name>
</gene>
<proteinExistence type="predicted"/>
<evidence type="ECO:0000313" key="8">
    <source>
        <dbReference type="Proteomes" id="UP000007431"/>
    </source>
</evidence>
<keyword evidence="3" id="KW-0597">Phosphoprotein</keyword>
<feature type="region of interest" description="Disordered" evidence="5">
    <location>
        <begin position="691"/>
        <end position="720"/>
    </location>
</feature>
<keyword evidence="4" id="KW-0436">Ligase</keyword>
<dbReference type="FunCoup" id="D8PSX8">
    <property type="interactions" value="301"/>
</dbReference>
<evidence type="ECO:0000256" key="5">
    <source>
        <dbReference type="SAM" id="MobiDB-lite"/>
    </source>
</evidence>
<dbReference type="Gene3D" id="3.30.559.10">
    <property type="entry name" value="Chloramphenicol acetyltransferase-like domain"/>
    <property type="match status" value="5"/>
</dbReference>
<dbReference type="EMBL" id="GL377303">
    <property type="protein sequence ID" value="EFJ01218.1"/>
    <property type="molecule type" value="Genomic_DNA"/>
</dbReference>
<dbReference type="Proteomes" id="UP000007431">
    <property type="component" value="Unassembled WGS sequence"/>
</dbReference>
<dbReference type="InParanoid" id="D8PSX8"/>
<feature type="compositionally biased region" description="Basic and acidic residues" evidence="5">
    <location>
        <begin position="691"/>
        <end position="714"/>
    </location>
</feature>
<dbReference type="GO" id="GO:0044550">
    <property type="term" value="P:secondary metabolite biosynthetic process"/>
    <property type="evidence" value="ECO:0007669"/>
    <property type="project" value="TreeGrafter"/>
</dbReference>
<organism evidence="8">
    <name type="scientific">Schizophyllum commune (strain H4-8 / FGSC 9210)</name>
    <name type="common">Split gill fungus</name>
    <dbReference type="NCBI Taxonomy" id="578458"/>
    <lineage>
        <taxon>Eukaryota</taxon>
        <taxon>Fungi</taxon>
        <taxon>Dikarya</taxon>
        <taxon>Basidiomycota</taxon>
        <taxon>Agaricomycotina</taxon>
        <taxon>Agaricomycetes</taxon>
        <taxon>Agaricomycetidae</taxon>
        <taxon>Agaricales</taxon>
        <taxon>Schizophyllaceae</taxon>
        <taxon>Schizophyllum</taxon>
    </lineage>
</organism>
<evidence type="ECO:0000256" key="4">
    <source>
        <dbReference type="ARBA" id="ARBA00022598"/>
    </source>
</evidence>
<dbReference type="VEuPathDB" id="FungiDB:SCHCODRAFT_02595523"/>
<dbReference type="SUPFAM" id="SSF56801">
    <property type="entry name" value="Acetyl-CoA synthetase-like"/>
    <property type="match status" value="4"/>
</dbReference>
<dbReference type="eggNOG" id="KOG1180">
    <property type="taxonomic scope" value="Eukaryota"/>
</dbReference>
<feature type="domain" description="Carrier" evidence="6">
    <location>
        <begin position="3685"/>
        <end position="3761"/>
    </location>
</feature>
<dbReference type="InterPro" id="IPR001242">
    <property type="entry name" value="Condensation_dom"/>
</dbReference>
<dbReference type="PANTHER" id="PTHR45527:SF2">
    <property type="entry name" value="FERRICROCIN SYNTHETASE (NONRIBOSOMAL PEPTIDE SIDEROPHORE SYNTHASE ) (EUROFUNG)"/>
    <property type="match status" value="1"/>
</dbReference>
<dbReference type="GO" id="GO:0005737">
    <property type="term" value="C:cytoplasm"/>
    <property type="evidence" value="ECO:0007669"/>
    <property type="project" value="TreeGrafter"/>
</dbReference>
<dbReference type="HOGENOM" id="CLU_000092_1_0_1"/>
<sequence>MLVSTSHTGPYTYHPLPDLGSMQRQPAHAPCKLSVPLNKEVSALDDGVRSDLRAAYASTLMKYIDSNDFLFGETEEDYIVDPEAVVIRLARAELQDGRSWRDFATSLARGAECCLDDVRLELMLGDHQNPLPAMVIWDVLQCSDPEAYAPSSIVFGAHTDGGRVFIDLLADRALISPSALENFVAQIVETYKAISASPDEPCTTPVKMPQELLSISPATIDPAQEKVVVEWLFENAAARPNAIAHEVYASLEQPPQFVTYGELNEQTNVVARWLVANGVGIEDKVCLCSQRNAFFYVAMGAILKAGACYVSIDVELPVERKKYIEQDSEAKIVFVTSRDDAGVFAHPALLTEDLLRKAREEHGNENICLASLDNLAYLLYTSGTTGTPKGCLLEHRGLFWAMVSFCALPRPVTNPDTDKRLSLASTAFDVHISEIVQSWGLGTRLVSAPRFELLTQLRKHVIDIGITHVGMVPSMIEALLETADGLPLKYLVSGGEKITDMLLQKWSTREDLVLANFYGPTEATIGCTSRRVGPNDRKENIGKAFPSCGAYVLDKKLRTVPLGCPGELVLSGPLIARGEFAIPRYHNLPEATAKAFIHLPDGTRAYRTGDLVRMLPDGTLEIMGRIDHQVKYRGVRIETEGISSILAGAASSTNDVELSVLTFITGHPQVGPELLVSFVAPAAAKDVSVEERRNGVPGVRKPEAGWEGKGKQGGEGDAATATTTTTKDLMRTLKRAVEEQLPSYMRPAYIIPVEYLPLTLNGKTDRRKLEHIFQGMGLNELLQAQGGRILHDMRLRARQLWRDPRMMMTRMHVGVGVRQGDASPTMAAPPAHAINALPVTRVPCFYPNTQTIGGATEGVVQQQIDSPPETTLEARYQACAATVRALLGTTGEFAFRVGDQQVAVIEGVDEPGAPETLKIVDASSTEGLDAIEVKFSEGERSRDGEVKFHIVDAGREVKIVYARQCVPDDLANRLLAFYVRHIIKTPTSSDQEISLSILNHPPQNYPADSKAPALLHAPFLLSATARPDHVAVDYLGPEDAERQRQSITYGELDARSAALAKVLRNIDGARNSVVPFLLPASVEIYVAYLGILRSGKAFSPLPTLDGAPVSRVQELIEDLDAKVLVGAGVRPTWLDQKVEWVDVADAEMLLSRASSIEDAYDELAQSPDDLAYVLFTSGSTGKPKGVQIAHRSASTSIYGHLSVRRVSPNARWFQFAAATFDPSVMEIFCTLSCGATLLSAYRPRFLTDPDKVLGELGATNMMATPSMAAVLKAERIVDIREKNYGLVASDLEYAFELWTMGEKLSDRVIAEFDRAPRFSVWNAYGPTEASINVTLRKHPRGESGSRLGPPMPTASMLVLHPTEPRAIEHGFPGELALGGVQVARGYLNNPEQTARVFVDVPGVGRVYRTGDWARTVVGQNGQWSEIEYLGRMGVDQVKLSGRRVELGEIDSVLGQVSGVQAAYSVVVEGRLLAFVVPEDPSIVNSDVDKTQLANKLSEHADIHLPLHMRPSSYHFATETPRSSSGKADRRAIARIVAERESAMEKVPEDMAAYDATNESESMTLVRKLVSEAADVPLSAVTPRSNLLRLGVDSLKAVRLLYLLRQAGAKDLARLNVTDILSCSTPADILAAAASKTAADDATSSTQACEQAVSDFRIAARRTLGLPDDSPVEIWPATPMQAGVLALYLRSADANGYINHSVFHLAPGVSVPCLKKAWSRVVKNNKILRAKFVLVDQSEVSPFAVVVKDEEAEVKWIEDSGEGALERYLAESPKRISPEEPWSVAILDDEQKPTFMLTLHHALFDGASLALMLEELEAYYNEGSDLPRSGFEHSVRDALSVDAAKATDFWKSVLQGFSPDPFPDLTGLRAYAKASSPVFTVDLCPTHHASTVTSRLAFSHLQSKSRELETTPLAVAQAAWAQLLLSYSESDEPDIVFGSLVGGRTTDALEVAVGPVFTAVPIRVHVSKSGSGVCATASTKEVLAQLRDMNIKSMRHRYPPVSVLSGANGIIYDTTVALQNFSQGKSQTTLWTRAEYPPMVTEFAAVLEIWPEEDDSIRLRLTGSNNVLTPEASRTLLQQFDDIVAAILSRPANATLATTLSAMRPELQAAVNTIPTPVETPSPNTLIHHQFETNAREHPDSVAVWFKTDLARPDWDIRFTYGDLDARANQLANLLLSTYGDLTDQAVPLCMEKSPELYIAILGVLKAGGAWCPVDAQAPEIRKRDLFGRAGGPVVLVRNAAGYEEHKAALPEGLDMLSLDDVKIDGQSREKPSVRTTIEDLAYLIWTSGTTGAPKGVPIQHKAAVQSLTVLQEVIPFGPDPVLCLNFSAYTFDVSVLDVFYALGKSCGTLCSAYKDILVGQFAEVVNAFEATHAFLTPAFMAQSSLAECKTLQSLISIGEKLPDTVADKWCRPETVSLNTYGPAEATIIATYRRWQPQEATKAHNVGFPIQTVSCYAVKEDLVLPRGAVGELALGGYQNARGYHRQPDMTAKKFIEHPIAGKVYLTGDIVRFLHDGSIEFVGRHDDLVKLGGIRVELSEISTALEGCHPRAAEVATLQLSRPDRPQKTVCSFIAASSLESPDVVCTGHDALEVAGAAMRRADEMLPGFMHPRRVRVYIVVKRIPHTASNKVDRKALAEYYASMDISTWEEALAKDHGRLEDESWSPLATAIRDAVADLTGTPVERIKKTTPLSALGVDSIRALQLASKLRKTGSSISVGDILSHPTIQRLVKASDRKADKTPSATAWCDEFDKKWRPAVVRAMPDQHVDRVTPCTPLQEGMLGETIKDPAAYWSHRLFHLENDCDVPRLISAWKTLALRTEALRLVFAPAASYSAAVDDLQKDDYTPVFVQILLSSAKTRVQREPGLSADSARDFARTLATSLSRATAPLWAVTILGEDVGKPAMLLSMHHALYDGHAYKILLDDVLQVYYCQAPAPRLQLTSAVSRAFFLEDPKRSLSLWEQVLAPFADAHVRPFPDLSDRSRDVKTGFTTRKFELDRAVLSETSSAVNASIAQVLQLAWAMILGAYMRTDRVVFGETRSLRFEDSSLEGVVAPMIATLPVAVNVESSTSARQSLVDIVERSSASRSSSFLSLQHVRRVLRRPLDQALFPAIFVMNSVESADSGFQLASRLWREAGELTNLTVEHPLAVNVYVSSDRISVHVSGSNQTIPADNVELLAKQYEAVVQALLRDVDRPMSDILDLPSDLLSIVRSPKTSSAPAVNGTRDVESPSLRRLKERAEETPRVIAVASYEEGNAIEWTYEALEERSNQIARWIIERHPQSRVAAIALPRSHAAYPYILGVLKSGRTYLAIDDDDTSSRKRLMLRSARADIVFVAANKSGDFRQLSKPQVVVIDEEAHQEEVANVKGAAVDAQLADHACITFEGEHESSAQASFVSLKSLWRAVSALETSVLHLVELLAAISKGAKIAAVCPGRLADRGLKEVVNMTGAAQSIVSPAVLENEGLQPEDVPQLKHLLLTGIRNADSSSEQIFGLPEFGSLCTFAKAVAGTRDIGHPREGLVAVLTRQGNPLQVALRGEVGSLMVVGETDICVVPGRPSIPSSDVSDAVASVSRQTLRIATLLLDHPQGLQTYVVTFVARRAAIGADAGLPALSDDDLPLARALLASCRERLPSHLTPDVIVPLTFLPLDNFALGTFDRRSLRRFFYAYPLSAINSQQSKSSAVSRPLNDKEKRIRDILSSAAGVPVDAIQASTTTLEIGIDSLSAISLSLKLKDAGFFVPPYVILAGPSLEKLARASGAPVDSRDDNAQWEVAPDVQHEAIQHVAVGVEAVLPCLPLQEGLVALTLNSPEPIYVNHFVTILEEGTDIARLKAAIKDTVSANPILRTCFFAAQDSIVQVVLEPSDEVLQWRVTPDDHVGGEAQRPSIVKLLQYLARQSSDSARAFFTEYLDDAPRNLASNDTTDVVAQVQGDIELVMQHQHTPLRHIQRWLARGEPLFDALFNLVRQGSPKESNAEEPELWGSLDSKAVLDYPLAVAVEVDAANDAVFIRAGHLPTFGSSASVKTLIERIANLLQHPEQTLTSYDVSDAQQSDTRPAYDNSHWSEDEILIRDVVAQLCNVSADVITKDLSFLQLGVDSITSIRLAQFLRSRGLAVPTHAIMRNPCVGALALYLRETPPEGTAVLAQREFAEMEGQLREAYASSIPLLDDADRVTSVFPATPLQTGMLTETLSSGGRLYLVPHSLQLDASVKDDDLRAAIEKVVASTDILRCSFHAMAEGDHPWIVAGHAVAPLSWTEHEFASAEELHRQALKIVQSEKIADEKSFERPPMFLHLLKAPALVEASPSSVYDGLSLPYILGDIATYYQGLDPSPRPQFASAVPHILYSSKDHANFWSRLLDGFVPAPLPTVEGMATTTQLARLPFVLPDGALQAIKHMGVTVQAVALLGWGKVLATLAGSTDVVFGQVVAGRAIELEDALHASGPLFKYMSFVCPLFHVTDALGLSSTIPFRFRITDPTLSNTEAAQVQQQANVQIEPHQHVPLRKIQKEWRMKNEIGSATLFDSLFVFQQYPLSLEIIHNGDKIELRAGCQGNIMSQEQLAAMLDTLKNTLIDIVTQPDASVVDCPPELRSVLEAPRKREQPTVNGDAPQPDRDFTANECILRDVFAEVSKIPKERIGLTTPLYALGLDSVAAIQISARCRKQGLPILVADVFQGETVMGICAVFEERGRALDGTAEAAVDRVLVSQDAKDAALRLLSVAEEDVEDVLPVLAGQDYHLASWLASGGTFYQPVFVYKANGGLDPARMEQAWRALQRRHSILRTAFAATSPSSVVQVILKAAPTSDWRFIEDTGDLKEVVKAHVQDEYNTPATLFRPPARIKLLRVGGEDVLLLSLHHATYDAWSVPLLVADLCALYRGQECRSATDFSGLVKHIALQMPDENAAKEMWRSAIGTEGTLLTCQRPDSGMKQVFARASGVVSSVTALQEKCQASGISVQGLVLAVWGRVIAELSGSQQPVVGVYHTGRSAAFDGVDVLAGPTVNVLPMRLPGQDGVLIRDAARELQTEMGRRTAHEQTRLRDVVSWTLGEGRGAIFNVWLNLLWHGDKIRTIRKGSESLLESFSVGPPTDFISAKPFEELKSSVDAMDTSYLPEHGFFVDVVLNTETDSIGLAMRSHEALLDAEELQKVVELFASSVRKAVDEL</sequence>
<dbReference type="Gene3D" id="3.30.300.30">
    <property type="match status" value="4"/>
</dbReference>
<feature type="domain" description="Carrier" evidence="6">
    <location>
        <begin position="1559"/>
        <end position="1636"/>
    </location>
</feature>
<dbReference type="CDD" id="cd05918">
    <property type="entry name" value="A_NRPS_SidN3_like"/>
    <property type="match status" value="1"/>
</dbReference>
<dbReference type="InterPro" id="IPR020806">
    <property type="entry name" value="PKS_PP-bd"/>
</dbReference>
<evidence type="ECO:0000259" key="6">
    <source>
        <dbReference type="PROSITE" id="PS50075"/>
    </source>
</evidence>
<dbReference type="PROSITE" id="PS50075">
    <property type="entry name" value="CARRIER"/>
    <property type="match status" value="5"/>
</dbReference>
<dbReference type="SUPFAM" id="SSF52777">
    <property type="entry name" value="CoA-dependent acyltransferases"/>
    <property type="match status" value="10"/>
</dbReference>
<evidence type="ECO:0000313" key="7">
    <source>
        <dbReference type="EMBL" id="EFJ01218.1"/>
    </source>
</evidence>
<dbReference type="Gene3D" id="3.30.559.30">
    <property type="entry name" value="Nonribosomal peptide synthetase, condensation domain"/>
    <property type="match status" value="5"/>
</dbReference>